<dbReference type="RefSeq" id="WP_184748485.1">
    <property type="nucleotide sequence ID" value="NZ_JACHGJ010000010.1"/>
</dbReference>
<dbReference type="Gene3D" id="3.40.50.1820">
    <property type="entry name" value="alpha/beta hydrolase"/>
    <property type="match status" value="1"/>
</dbReference>
<proteinExistence type="predicted"/>
<evidence type="ECO:0000259" key="2">
    <source>
        <dbReference type="SMART" id="SM00939"/>
    </source>
</evidence>
<feature type="domain" description="Xaa-Pro dipeptidyl-peptidase C-terminal" evidence="2">
    <location>
        <begin position="313"/>
        <end position="549"/>
    </location>
</feature>
<comment type="caution">
    <text evidence="3">The sequence shown here is derived from an EMBL/GenBank/DDBJ whole genome shotgun (WGS) entry which is preliminary data.</text>
</comment>
<dbReference type="SUPFAM" id="SSF53474">
    <property type="entry name" value="alpha/beta-Hydrolases"/>
    <property type="match status" value="1"/>
</dbReference>
<dbReference type="PANTHER" id="PTHR43056:SF10">
    <property type="entry name" value="COCE_NOND FAMILY, PUTATIVE (AFU_ORTHOLOGUE AFUA_7G00600)-RELATED"/>
    <property type="match status" value="1"/>
</dbReference>
<evidence type="ECO:0000313" key="4">
    <source>
        <dbReference type="Proteomes" id="UP000587760"/>
    </source>
</evidence>
<dbReference type="InterPro" id="IPR005674">
    <property type="entry name" value="CocE/Ser_esterase"/>
</dbReference>
<dbReference type="InterPro" id="IPR013736">
    <property type="entry name" value="Xaa-Pro_dipept_C"/>
</dbReference>
<dbReference type="SUPFAM" id="SSF49785">
    <property type="entry name" value="Galactose-binding domain-like"/>
    <property type="match status" value="1"/>
</dbReference>
<dbReference type="Pfam" id="PF02129">
    <property type="entry name" value="Peptidase_S15"/>
    <property type="match status" value="1"/>
</dbReference>
<dbReference type="Proteomes" id="UP000587760">
    <property type="component" value="Unassembled WGS sequence"/>
</dbReference>
<accession>A0A841RE37</accession>
<protein>
    <recommendedName>
        <fullName evidence="2">Xaa-Pro dipeptidyl-peptidase C-terminal domain-containing protein</fullName>
    </recommendedName>
</protein>
<keyword evidence="4" id="KW-1185">Reference proteome</keyword>
<dbReference type="InterPro" id="IPR000383">
    <property type="entry name" value="Xaa-Pro-like_dom"/>
</dbReference>
<dbReference type="InterPro" id="IPR029058">
    <property type="entry name" value="AB_hydrolase_fold"/>
</dbReference>
<dbReference type="SMART" id="SM00939">
    <property type="entry name" value="PepX_C"/>
    <property type="match status" value="1"/>
</dbReference>
<dbReference type="Pfam" id="PF08530">
    <property type="entry name" value="PepX_C"/>
    <property type="match status" value="1"/>
</dbReference>
<dbReference type="AlphaFoldDB" id="A0A841RE37"/>
<gene>
    <name evidence="3" type="ORF">HNR50_003942</name>
</gene>
<dbReference type="NCBIfam" id="TIGR00976">
    <property type="entry name" value="CocE_NonD"/>
    <property type="match status" value="2"/>
</dbReference>
<name>A0A841RE37_9SPIO</name>
<dbReference type="InterPro" id="IPR050585">
    <property type="entry name" value="Xaa-Pro_dipeptidyl-ppase/CocE"/>
</dbReference>
<keyword evidence="1" id="KW-0378">Hydrolase</keyword>
<dbReference type="PANTHER" id="PTHR43056">
    <property type="entry name" value="PEPTIDASE S9 PROLYL OLIGOPEPTIDASE"/>
    <property type="match status" value="1"/>
</dbReference>
<evidence type="ECO:0000313" key="3">
    <source>
        <dbReference type="EMBL" id="MBB6482253.1"/>
    </source>
</evidence>
<dbReference type="Gene3D" id="1.10.3020.20">
    <property type="match status" value="1"/>
</dbReference>
<dbReference type="GO" id="GO:0008239">
    <property type="term" value="F:dipeptidyl-peptidase activity"/>
    <property type="evidence" value="ECO:0007669"/>
    <property type="project" value="InterPro"/>
</dbReference>
<evidence type="ECO:0000256" key="1">
    <source>
        <dbReference type="ARBA" id="ARBA00022801"/>
    </source>
</evidence>
<reference evidence="3 4" key="1">
    <citation type="submission" date="2020-08" db="EMBL/GenBank/DDBJ databases">
        <title>Genomic Encyclopedia of Type Strains, Phase IV (KMG-IV): sequencing the most valuable type-strain genomes for metagenomic binning, comparative biology and taxonomic classification.</title>
        <authorList>
            <person name="Goeker M."/>
        </authorList>
    </citation>
    <scope>NUCLEOTIDE SEQUENCE [LARGE SCALE GENOMIC DNA]</scope>
    <source>
        <strain evidence="3 4">DSM 2461</strain>
    </source>
</reference>
<dbReference type="InterPro" id="IPR008979">
    <property type="entry name" value="Galactose-bd-like_sf"/>
</dbReference>
<sequence length="555" mass="64183">MMKALIKKNSPLQIKDKISNLIKPKNYLIKKMSANVKVIRDIQIPMRDGHTLSANLYMPNREGKFPPLLHLDPTRKDVTCKNGYMHIQYRFARQPGQLVFSDETGFEAPDPDFWVANGFAVLHIDKRGFGTSPPGREPQPFFGQKEIEDIYDAVEWAGVQEWSNGNVGLIGVSYLAINQYRTAAMNPPHLKAICPWEGVSDLYKDWFYCGGIREIGFTPFLFKRLQMFGFGEDLGEISAAHPLRDDFWKSYVADFENIKVPMLNCVSFSCQMFHSRGSQRVYERSGSSEKWLYTHRNGEWTEYYCTEATAHMARFFNRFLKGIPSQGDGPDKIRLEVREFGDQVKEVRYVDQWPPADITWKTLNLDNGTSILSKSSPASEEARRFRLKKEALEYIYRFDRDCEITGPMKLTLYTSYQDCDDATIYAGIRKFHKGKEVEFEGVYGFPNDLVAKTALRTSLRKVNEKTSLPYSPDHDFDIREPVSPGEIVKMEFQFTPSSTYYRKGDEMRLIIQGQYFIDGKKIHQPFRYERSRKGICRVHSDEDHKSELLAPFIEA</sequence>
<dbReference type="Gene3D" id="2.60.120.260">
    <property type="entry name" value="Galactose-binding domain-like"/>
    <property type="match status" value="1"/>
</dbReference>
<organism evidence="3 4">
    <name type="scientific">Spirochaeta isovalerica</name>
    <dbReference type="NCBI Taxonomy" id="150"/>
    <lineage>
        <taxon>Bacteria</taxon>
        <taxon>Pseudomonadati</taxon>
        <taxon>Spirochaetota</taxon>
        <taxon>Spirochaetia</taxon>
        <taxon>Spirochaetales</taxon>
        <taxon>Spirochaetaceae</taxon>
        <taxon>Spirochaeta</taxon>
    </lineage>
</organism>
<dbReference type="EMBL" id="JACHGJ010000010">
    <property type="protein sequence ID" value="MBB6482253.1"/>
    <property type="molecule type" value="Genomic_DNA"/>
</dbReference>